<organism evidence="6 7">
    <name type="scientific">Chelatococcus reniformis</name>
    <dbReference type="NCBI Taxonomy" id="1494448"/>
    <lineage>
        <taxon>Bacteria</taxon>
        <taxon>Pseudomonadati</taxon>
        <taxon>Pseudomonadota</taxon>
        <taxon>Alphaproteobacteria</taxon>
        <taxon>Hyphomicrobiales</taxon>
        <taxon>Chelatococcaceae</taxon>
        <taxon>Chelatococcus</taxon>
    </lineage>
</organism>
<protein>
    <submittedName>
        <fullName evidence="6">ABC transporter permease</fullName>
    </submittedName>
</protein>
<evidence type="ECO:0000256" key="1">
    <source>
        <dbReference type="ARBA" id="ARBA00010062"/>
    </source>
</evidence>
<dbReference type="PANTHER" id="PTHR30483:SF6">
    <property type="entry name" value="PERIPLASMIC BINDING PROTEIN OF ABC TRANSPORTER FOR NATURAL AMINO ACIDS"/>
    <property type="match status" value="1"/>
</dbReference>
<name>A0A916U7N6_9HYPH</name>
<evidence type="ECO:0000313" key="7">
    <source>
        <dbReference type="Proteomes" id="UP000637002"/>
    </source>
</evidence>
<keyword evidence="3" id="KW-0813">Transport</keyword>
<evidence type="ECO:0000256" key="2">
    <source>
        <dbReference type="ARBA" id="ARBA00022729"/>
    </source>
</evidence>
<reference evidence="6" key="1">
    <citation type="journal article" date="2014" name="Int. J. Syst. Evol. Microbiol.">
        <title>Complete genome sequence of Corynebacterium casei LMG S-19264T (=DSM 44701T), isolated from a smear-ripened cheese.</title>
        <authorList>
            <consortium name="US DOE Joint Genome Institute (JGI-PGF)"/>
            <person name="Walter F."/>
            <person name="Albersmeier A."/>
            <person name="Kalinowski J."/>
            <person name="Ruckert C."/>
        </authorList>
    </citation>
    <scope>NUCLEOTIDE SEQUENCE</scope>
    <source>
        <strain evidence="6">CGMCC 1.12919</strain>
    </source>
</reference>
<dbReference type="GO" id="GO:0006865">
    <property type="term" value="P:amino acid transport"/>
    <property type="evidence" value="ECO:0007669"/>
    <property type="project" value="UniProtKB-KW"/>
</dbReference>
<feature type="domain" description="Leucine-binding protein" evidence="5">
    <location>
        <begin position="28"/>
        <end position="365"/>
    </location>
</feature>
<dbReference type="InterPro" id="IPR028082">
    <property type="entry name" value="Peripla_BP_I"/>
</dbReference>
<feature type="chain" id="PRO_5036926406" evidence="4">
    <location>
        <begin position="24"/>
        <end position="402"/>
    </location>
</feature>
<dbReference type="RefSeq" id="WP_188609084.1">
    <property type="nucleotide sequence ID" value="NZ_BMGG01000003.1"/>
</dbReference>
<gene>
    <name evidence="6" type="ORF">GCM10010994_20950</name>
</gene>
<dbReference type="AlphaFoldDB" id="A0A916U7N6"/>
<keyword evidence="3" id="KW-0029">Amino-acid transport</keyword>
<comment type="similarity">
    <text evidence="1">Belongs to the leucine-binding protein family.</text>
</comment>
<dbReference type="InterPro" id="IPR051010">
    <property type="entry name" value="BCAA_transport"/>
</dbReference>
<dbReference type="Gene3D" id="3.40.50.2300">
    <property type="match status" value="2"/>
</dbReference>
<comment type="caution">
    <text evidence="6">The sequence shown here is derived from an EMBL/GenBank/DDBJ whole genome shotgun (WGS) entry which is preliminary data.</text>
</comment>
<keyword evidence="7" id="KW-1185">Reference proteome</keyword>
<feature type="signal peptide" evidence="4">
    <location>
        <begin position="1"/>
        <end position="23"/>
    </location>
</feature>
<keyword evidence="2 4" id="KW-0732">Signal</keyword>
<reference evidence="6" key="2">
    <citation type="submission" date="2020-09" db="EMBL/GenBank/DDBJ databases">
        <authorList>
            <person name="Sun Q."/>
            <person name="Zhou Y."/>
        </authorList>
    </citation>
    <scope>NUCLEOTIDE SEQUENCE</scope>
    <source>
        <strain evidence="6">CGMCC 1.12919</strain>
    </source>
</reference>
<sequence length="402" mass="43433">MRARAIPLLCSILAFAAATTVAAQPSDTVKIGMLMDMSGNYSDVAGKGSVTAAQMAVEDFGGEVLGKKIEVVFADMQNKVDIASAIARQWFDKDGVDAIMDINMSSAGLAVSGIAKDKNKIVVINISGSPRFTNENCSANTVHYVYDTDALARSTGTALVRDGGKSWYFVTVDYAFGHDFERETAKTVVAAGGKVLGSVKVPLNAMDYSSFLLQAQGSNADVVAFATAGADTSNAIKQAKEFGMGEGRQKLAGLLVYINEIDALGLEAAQGMQFTTGFYWDLNDETRAFAKRYKERMGKMPNMSQAGVYSSTLHYLEAIKAAGSDDTATVMKTMKDRPVDDFFARNGRIREDGLMVHDLYLVRVKAPSESKGPWDYYEVVKTIPAEEAFPPLAESRCPLLKK</sequence>
<dbReference type="Pfam" id="PF13458">
    <property type="entry name" value="Peripla_BP_6"/>
    <property type="match status" value="1"/>
</dbReference>
<evidence type="ECO:0000256" key="3">
    <source>
        <dbReference type="ARBA" id="ARBA00022970"/>
    </source>
</evidence>
<dbReference type="SUPFAM" id="SSF53822">
    <property type="entry name" value="Periplasmic binding protein-like I"/>
    <property type="match status" value="1"/>
</dbReference>
<dbReference type="EMBL" id="BMGG01000003">
    <property type="protein sequence ID" value="GGC62183.1"/>
    <property type="molecule type" value="Genomic_DNA"/>
</dbReference>
<evidence type="ECO:0000256" key="4">
    <source>
        <dbReference type="SAM" id="SignalP"/>
    </source>
</evidence>
<evidence type="ECO:0000313" key="6">
    <source>
        <dbReference type="EMBL" id="GGC62183.1"/>
    </source>
</evidence>
<evidence type="ECO:0000259" key="5">
    <source>
        <dbReference type="Pfam" id="PF13458"/>
    </source>
</evidence>
<dbReference type="CDD" id="cd06327">
    <property type="entry name" value="PBP1_SBP-like"/>
    <property type="match status" value="1"/>
</dbReference>
<dbReference type="Proteomes" id="UP000637002">
    <property type="component" value="Unassembled WGS sequence"/>
</dbReference>
<proteinExistence type="inferred from homology"/>
<dbReference type="PANTHER" id="PTHR30483">
    <property type="entry name" value="LEUCINE-SPECIFIC-BINDING PROTEIN"/>
    <property type="match status" value="1"/>
</dbReference>
<accession>A0A916U7N6</accession>
<dbReference type="InterPro" id="IPR028081">
    <property type="entry name" value="Leu-bd"/>
</dbReference>